<dbReference type="Pfam" id="PF20020">
    <property type="entry name" value="DUF6431"/>
    <property type="match status" value="1"/>
</dbReference>
<dbReference type="RefSeq" id="WP_154323199.1">
    <property type="nucleotide sequence ID" value="NZ_CP045695.1"/>
</dbReference>
<evidence type="ECO:0000313" key="3">
    <source>
        <dbReference type="Proteomes" id="UP000462363"/>
    </source>
</evidence>
<evidence type="ECO:0000313" key="2">
    <source>
        <dbReference type="EMBL" id="MSS42038.1"/>
    </source>
</evidence>
<name>A0A844F6B3_CLOSV</name>
<dbReference type="AlphaFoldDB" id="A0A844F6B3"/>
<dbReference type="InterPro" id="IPR045536">
    <property type="entry name" value="DUF6431"/>
</dbReference>
<accession>A0A844F6B3</accession>
<organism evidence="2 3">
    <name type="scientific">Clostridium scindens (strain JCM 10418 / VPI 12708)</name>
    <dbReference type="NCBI Taxonomy" id="29347"/>
    <lineage>
        <taxon>Bacteria</taxon>
        <taxon>Bacillati</taxon>
        <taxon>Bacillota</taxon>
        <taxon>Clostridia</taxon>
        <taxon>Lachnospirales</taxon>
        <taxon>Lachnospiraceae</taxon>
    </lineage>
</organism>
<protein>
    <recommendedName>
        <fullName evidence="1">DUF6431 domain-containing protein</fullName>
    </recommendedName>
</protein>
<comment type="caution">
    <text evidence="2">The sequence shown here is derived from an EMBL/GenBank/DDBJ whole genome shotgun (WGS) entry which is preliminary data.</text>
</comment>
<reference evidence="2 3" key="1">
    <citation type="submission" date="2019-08" db="EMBL/GenBank/DDBJ databases">
        <title>In-depth cultivation of the pig gut microbiome towards novel bacterial diversity and tailored functional studies.</title>
        <authorList>
            <person name="Wylensek D."/>
            <person name="Hitch T.C.A."/>
            <person name="Clavel T."/>
        </authorList>
    </citation>
    <scope>NUCLEOTIDE SEQUENCE [LARGE SCALE GENOMIC DNA]</scope>
    <source>
        <strain evidence="2 3">BL-389-WT-3D</strain>
    </source>
</reference>
<sequence length="165" mass="19817">MFFVESSVTTHMCPICQATLRYRDSRPRIRRKEGGLKDQLIIRRFYCKNCHSYHNELPDCLVPYKHYETEVISGVLDGIVQPDDLDSEDYPSFTTMLRWLQWFRENHERINGYLRTIREFLLGYNKEKPASVSLLDSFRNQYQNWLEIILRQIYNSGGFLVPIRW</sequence>
<dbReference type="Proteomes" id="UP000462363">
    <property type="component" value="Unassembled WGS sequence"/>
</dbReference>
<dbReference type="EMBL" id="VUMB01000074">
    <property type="protein sequence ID" value="MSS42038.1"/>
    <property type="molecule type" value="Genomic_DNA"/>
</dbReference>
<proteinExistence type="predicted"/>
<evidence type="ECO:0000259" key="1">
    <source>
        <dbReference type="Pfam" id="PF20020"/>
    </source>
</evidence>
<gene>
    <name evidence="2" type="ORF">FYJ37_17490</name>
</gene>
<feature type="domain" description="DUF6431" evidence="1">
    <location>
        <begin position="13"/>
        <end position="99"/>
    </location>
</feature>